<evidence type="ECO:0000313" key="1">
    <source>
        <dbReference type="EMBL" id="RDY05183.1"/>
    </source>
</evidence>
<dbReference type="AlphaFoldDB" id="A0A371HQX1"/>
<dbReference type="Proteomes" id="UP000257109">
    <property type="component" value="Unassembled WGS sequence"/>
</dbReference>
<proteinExistence type="predicted"/>
<feature type="non-terminal residue" evidence="1">
    <location>
        <position position="1"/>
    </location>
</feature>
<name>A0A371HQX1_MUCPR</name>
<sequence>MNFVGCLSWTTMGVDTIWVIVDKLRKCAPYIKEVVRLHTISSSIVPDQDSRNKTKVEFIIPLTDGWVV</sequence>
<comment type="caution">
    <text evidence="1">The sequence shown here is derived from an EMBL/GenBank/DDBJ whole genome shotgun (WGS) entry which is preliminary data.</text>
</comment>
<reference evidence="1" key="1">
    <citation type="submission" date="2018-05" db="EMBL/GenBank/DDBJ databases">
        <title>Draft genome of Mucuna pruriens seed.</title>
        <authorList>
            <person name="Nnadi N.E."/>
            <person name="Vos R."/>
            <person name="Hasami M.H."/>
            <person name="Devisetty U.K."/>
            <person name="Aguiy J.C."/>
        </authorList>
    </citation>
    <scope>NUCLEOTIDE SEQUENCE [LARGE SCALE GENOMIC DNA]</scope>
    <source>
        <strain evidence="1">JCA_2017</strain>
    </source>
</reference>
<keyword evidence="2" id="KW-1185">Reference proteome</keyword>
<dbReference type="EMBL" id="QJKJ01001927">
    <property type="protein sequence ID" value="RDY05183.1"/>
    <property type="molecule type" value="Genomic_DNA"/>
</dbReference>
<accession>A0A371HQX1</accession>
<gene>
    <name evidence="1" type="ORF">CR513_11002</name>
</gene>
<protein>
    <submittedName>
        <fullName evidence="1">Uncharacterized protein</fullName>
    </submittedName>
</protein>
<organism evidence="1 2">
    <name type="scientific">Mucuna pruriens</name>
    <name type="common">Velvet bean</name>
    <name type="synonym">Dolichos pruriens</name>
    <dbReference type="NCBI Taxonomy" id="157652"/>
    <lineage>
        <taxon>Eukaryota</taxon>
        <taxon>Viridiplantae</taxon>
        <taxon>Streptophyta</taxon>
        <taxon>Embryophyta</taxon>
        <taxon>Tracheophyta</taxon>
        <taxon>Spermatophyta</taxon>
        <taxon>Magnoliopsida</taxon>
        <taxon>eudicotyledons</taxon>
        <taxon>Gunneridae</taxon>
        <taxon>Pentapetalae</taxon>
        <taxon>rosids</taxon>
        <taxon>fabids</taxon>
        <taxon>Fabales</taxon>
        <taxon>Fabaceae</taxon>
        <taxon>Papilionoideae</taxon>
        <taxon>50 kb inversion clade</taxon>
        <taxon>NPAAA clade</taxon>
        <taxon>indigoferoid/millettioid clade</taxon>
        <taxon>Phaseoleae</taxon>
        <taxon>Mucuna</taxon>
    </lineage>
</organism>
<evidence type="ECO:0000313" key="2">
    <source>
        <dbReference type="Proteomes" id="UP000257109"/>
    </source>
</evidence>